<protein>
    <submittedName>
        <fullName evidence="1">Uncharacterized protein MT2364</fullName>
    </submittedName>
</protein>
<reference evidence="1" key="1">
    <citation type="submission" date="2023-03" db="EMBL/GenBank/DDBJ databases">
        <authorList>
            <person name="Steffen K."/>
            <person name="Cardenas P."/>
        </authorList>
    </citation>
    <scope>NUCLEOTIDE SEQUENCE</scope>
</reference>
<sequence>MEKLILFGRSLGCAVAVELATRHTAKAVLLESPFTSVADMSRRTHPLLSLLLPPRLLVQSRFDSLSKMGRIESPVMVLHGDRDDIVPIEMGKELFDAANEPKRFYAIQGAGHNDTHLVGGERYFAALREFIEG</sequence>
<dbReference type="PANTHER" id="PTHR12277:SF81">
    <property type="entry name" value="PROTEIN ABHD13"/>
    <property type="match status" value="1"/>
</dbReference>
<dbReference type="AlphaFoldDB" id="A0AA35RW11"/>
<organism evidence="1 2">
    <name type="scientific">Geodia barretti</name>
    <name type="common">Barrett's horny sponge</name>
    <dbReference type="NCBI Taxonomy" id="519541"/>
    <lineage>
        <taxon>Eukaryota</taxon>
        <taxon>Metazoa</taxon>
        <taxon>Porifera</taxon>
        <taxon>Demospongiae</taxon>
        <taxon>Heteroscleromorpha</taxon>
        <taxon>Tetractinellida</taxon>
        <taxon>Astrophorina</taxon>
        <taxon>Geodiidae</taxon>
        <taxon>Geodia</taxon>
    </lineage>
</organism>
<dbReference type="EMBL" id="CASHTH010001671">
    <property type="protein sequence ID" value="CAI8017928.1"/>
    <property type="molecule type" value="Genomic_DNA"/>
</dbReference>
<evidence type="ECO:0000313" key="1">
    <source>
        <dbReference type="EMBL" id="CAI8017928.1"/>
    </source>
</evidence>
<dbReference type="InterPro" id="IPR029058">
    <property type="entry name" value="AB_hydrolase_fold"/>
</dbReference>
<proteinExistence type="predicted"/>
<comment type="caution">
    <text evidence="1">The sequence shown here is derived from an EMBL/GenBank/DDBJ whole genome shotgun (WGS) entry which is preliminary data.</text>
</comment>
<dbReference type="PANTHER" id="PTHR12277">
    <property type="entry name" value="ALPHA/BETA HYDROLASE DOMAIN-CONTAINING PROTEIN"/>
    <property type="match status" value="1"/>
</dbReference>
<keyword evidence="2" id="KW-1185">Reference proteome</keyword>
<dbReference type="SUPFAM" id="SSF53474">
    <property type="entry name" value="alpha/beta-Hydrolases"/>
    <property type="match status" value="1"/>
</dbReference>
<dbReference type="Proteomes" id="UP001174909">
    <property type="component" value="Unassembled WGS sequence"/>
</dbReference>
<accession>A0AA35RW11</accession>
<name>A0AA35RW11_GEOBA</name>
<dbReference type="Gene3D" id="3.40.50.1820">
    <property type="entry name" value="alpha/beta hydrolase"/>
    <property type="match status" value="1"/>
</dbReference>
<evidence type="ECO:0000313" key="2">
    <source>
        <dbReference type="Proteomes" id="UP001174909"/>
    </source>
</evidence>
<gene>
    <name evidence="1" type="ORF">GBAR_LOCUS10821</name>
</gene>